<evidence type="ECO:0000313" key="4">
    <source>
        <dbReference type="Proteomes" id="UP000275267"/>
    </source>
</evidence>
<dbReference type="Proteomes" id="UP000275267">
    <property type="component" value="Unassembled WGS sequence"/>
</dbReference>
<feature type="region of interest" description="Disordered" evidence="1">
    <location>
        <begin position="134"/>
        <end position="154"/>
    </location>
</feature>
<evidence type="ECO:0000256" key="1">
    <source>
        <dbReference type="SAM" id="MobiDB-lite"/>
    </source>
</evidence>
<reference evidence="4" key="1">
    <citation type="journal article" date="2019" name="Nat. Commun.">
        <title>The genome of broomcorn millet.</title>
        <authorList>
            <person name="Zou C."/>
            <person name="Miki D."/>
            <person name="Li D."/>
            <person name="Tang Q."/>
            <person name="Xiao L."/>
            <person name="Rajput S."/>
            <person name="Deng P."/>
            <person name="Jia W."/>
            <person name="Huang R."/>
            <person name="Zhang M."/>
            <person name="Sun Y."/>
            <person name="Hu J."/>
            <person name="Fu X."/>
            <person name="Schnable P.S."/>
            <person name="Li F."/>
            <person name="Zhang H."/>
            <person name="Feng B."/>
            <person name="Zhu X."/>
            <person name="Liu R."/>
            <person name="Schnable J.C."/>
            <person name="Zhu J.-K."/>
            <person name="Zhang H."/>
        </authorList>
    </citation>
    <scope>NUCLEOTIDE SEQUENCE [LARGE SCALE GENOMIC DNA]</scope>
</reference>
<keyword evidence="4" id="KW-1185">Reference proteome</keyword>
<evidence type="ECO:0000259" key="2">
    <source>
        <dbReference type="Pfam" id="PF03478"/>
    </source>
</evidence>
<organism evidence="3 4">
    <name type="scientific">Panicum miliaceum</name>
    <name type="common">Proso millet</name>
    <name type="synonym">Broomcorn millet</name>
    <dbReference type="NCBI Taxonomy" id="4540"/>
    <lineage>
        <taxon>Eukaryota</taxon>
        <taxon>Viridiplantae</taxon>
        <taxon>Streptophyta</taxon>
        <taxon>Embryophyta</taxon>
        <taxon>Tracheophyta</taxon>
        <taxon>Spermatophyta</taxon>
        <taxon>Magnoliopsida</taxon>
        <taxon>Liliopsida</taxon>
        <taxon>Poales</taxon>
        <taxon>Poaceae</taxon>
        <taxon>PACMAD clade</taxon>
        <taxon>Panicoideae</taxon>
        <taxon>Panicodae</taxon>
        <taxon>Paniceae</taxon>
        <taxon>Panicinae</taxon>
        <taxon>Panicum</taxon>
        <taxon>Panicum sect. Panicum</taxon>
    </lineage>
</organism>
<feature type="compositionally biased region" description="Acidic residues" evidence="1">
    <location>
        <begin position="411"/>
        <end position="432"/>
    </location>
</feature>
<dbReference type="PANTHER" id="PTHR33110:SF108">
    <property type="entry name" value="OS11G0154200 PROTEIN"/>
    <property type="match status" value="1"/>
</dbReference>
<feature type="region of interest" description="Disordered" evidence="1">
    <location>
        <begin position="411"/>
        <end position="475"/>
    </location>
</feature>
<dbReference type="SUPFAM" id="SSF81383">
    <property type="entry name" value="F-box domain"/>
    <property type="match status" value="1"/>
</dbReference>
<dbReference type="InterPro" id="IPR036047">
    <property type="entry name" value="F-box-like_dom_sf"/>
</dbReference>
<feature type="region of interest" description="Disordered" evidence="1">
    <location>
        <begin position="374"/>
        <end position="393"/>
    </location>
</feature>
<dbReference type="InterPro" id="IPR005174">
    <property type="entry name" value="KIB1-4_b-propeller"/>
</dbReference>
<gene>
    <name evidence="3" type="ORF">C2845_PM17G01970</name>
</gene>
<dbReference type="OrthoDB" id="688525at2759"/>
<name>A0A3L6Q4G1_PANMI</name>
<evidence type="ECO:0000313" key="3">
    <source>
        <dbReference type="EMBL" id="RLM69906.1"/>
    </source>
</evidence>
<proteinExistence type="predicted"/>
<feature type="domain" description="KIB1-4 beta-propeller" evidence="2">
    <location>
        <begin position="97"/>
        <end position="307"/>
    </location>
</feature>
<feature type="compositionally biased region" description="Basic and acidic residues" evidence="1">
    <location>
        <begin position="433"/>
        <end position="450"/>
    </location>
</feature>
<dbReference type="Pfam" id="PF03478">
    <property type="entry name" value="Beta-prop_KIB1-4"/>
    <property type="match status" value="1"/>
</dbReference>
<dbReference type="PANTHER" id="PTHR33110">
    <property type="entry name" value="F-BOX/KELCH-REPEAT PROTEIN-RELATED"/>
    <property type="match status" value="1"/>
</dbReference>
<dbReference type="Gene3D" id="1.20.1280.50">
    <property type="match status" value="1"/>
</dbReference>
<accession>A0A3L6Q4G1</accession>
<dbReference type="EMBL" id="PQIB02000014">
    <property type="protein sequence ID" value="RLM69906.1"/>
    <property type="molecule type" value="Genomic_DNA"/>
</dbReference>
<protein>
    <recommendedName>
        <fullName evidence="2">KIB1-4 beta-propeller domain-containing protein</fullName>
    </recommendedName>
</protein>
<dbReference type="AlphaFoldDB" id="A0A3L6Q4G1"/>
<comment type="caution">
    <text evidence="3">The sequence shown here is derived from an EMBL/GenBank/DDBJ whole genome shotgun (WGS) entry which is preliminary data.</text>
</comment>
<sequence length="475" mass="53062">MGACLSTGGRHRRPSPRWSDLPPEIGGLVLCRLLSHVDRRSFGAVCRQWRLAARRHRHRLPPALPWLRLSTPPSRADCPSPARGKLLPRGLMEPGELPAPVLTACFCSLDGWLMCEYYGAYTTARALVEASSGAATKLPPPSHRRRLDGGADPRGTTATVVSTSFLKRKMAMRVPPSSPAGYSRGHGPWYEDVAFHRGKLYALTAGEELFALEVAGGEIAGESCDERVISAGWPCPLDSEERPSNMRYLVASSCGGKLLMVKWSVPRRRLSESTAAKITRRRVKMRVFEADLAAGRWLEMDRLVCLFSGGLVKENGEFERMREQIARFDVPPSFYDLCVRELVKESQVDCVELVVEVRDRVTAKDSNIEVDDDEEEYNVDMSNGPDSNGEGNEVNGYDNCLVNNDFDEATFEEEEEDEDDISEVSEEEEEEMREGITQEDNSHHEEREAVNVEPTNVVRPRLRGRLANVLPSSKK</sequence>